<evidence type="ECO:0008006" key="3">
    <source>
        <dbReference type="Google" id="ProtNLM"/>
    </source>
</evidence>
<dbReference type="EMBL" id="CT868174">
    <property type="protein sequence ID" value="CAK74025.1"/>
    <property type="molecule type" value="Genomic_DNA"/>
</dbReference>
<proteinExistence type="predicted"/>
<dbReference type="Proteomes" id="UP000000600">
    <property type="component" value="Unassembled WGS sequence"/>
</dbReference>
<name>A0CTA8_PARTE</name>
<gene>
    <name evidence="1" type="ORF">GSPATT00010259001</name>
</gene>
<dbReference type="AlphaFoldDB" id="A0CTA8"/>
<dbReference type="InParanoid" id="A0CTA8"/>
<evidence type="ECO:0000313" key="2">
    <source>
        <dbReference type="Proteomes" id="UP000000600"/>
    </source>
</evidence>
<dbReference type="RefSeq" id="XP_001441422.1">
    <property type="nucleotide sequence ID" value="XM_001441385.1"/>
</dbReference>
<sequence length="54" mass="6389">MCGEDQIGVGNDDDEQYFVHEIISKNYQYISERNIYVFQEEPNDESDVFLDCFS</sequence>
<accession>A0CTA8</accession>
<evidence type="ECO:0000313" key="1">
    <source>
        <dbReference type="EMBL" id="CAK74025.1"/>
    </source>
</evidence>
<dbReference type="KEGG" id="ptm:GSPATT00010259001"/>
<protein>
    <recommendedName>
        <fullName evidence="3">CCD97-like C-terminal domain-containing protein</fullName>
    </recommendedName>
</protein>
<dbReference type="HOGENOM" id="CLU_3054484_0_0_1"/>
<organism evidence="1 2">
    <name type="scientific">Paramecium tetraurelia</name>
    <dbReference type="NCBI Taxonomy" id="5888"/>
    <lineage>
        <taxon>Eukaryota</taxon>
        <taxon>Sar</taxon>
        <taxon>Alveolata</taxon>
        <taxon>Ciliophora</taxon>
        <taxon>Intramacronucleata</taxon>
        <taxon>Oligohymenophorea</taxon>
        <taxon>Peniculida</taxon>
        <taxon>Parameciidae</taxon>
        <taxon>Paramecium</taxon>
    </lineage>
</organism>
<keyword evidence="2" id="KW-1185">Reference proteome</keyword>
<dbReference type="GeneID" id="5027207"/>
<reference evidence="1 2" key="1">
    <citation type="journal article" date="2006" name="Nature">
        <title>Global trends of whole-genome duplications revealed by the ciliate Paramecium tetraurelia.</title>
        <authorList>
            <consortium name="Genoscope"/>
            <person name="Aury J.-M."/>
            <person name="Jaillon O."/>
            <person name="Duret L."/>
            <person name="Noel B."/>
            <person name="Jubin C."/>
            <person name="Porcel B.M."/>
            <person name="Segurens B."/>
            <person name="Daubin V."/>
            <person name="Anthouard V."/>
            <person name="Aiach N."/>
            <person name="Arnaiz O."/>
            <person name="Billaut A."/>
            <person name="Beisson J."/>
            <person name="Blanc I."/>
            <person name="Bouhouche K."/>
            <person name="Camara F."/>
            <person name="Duharcourt S."/>
            <person name="Guigo R."/>
            <person name="Gogendeau D."/>
            <person name="Katinka M."/>
            <person name="Keller A.-M."/>
            <person name="Kissmehl R."/>
            <person name="Klotz C."/>
            <person name="Koll F."/>
            <person name="Le Moue A."/>
            <person name="Lepere C."/>
            <person name="Malinsky S."/>
            <person name="Nowacki M."/>
            <person name="Nowak J.K."/>
            <person name="Plattner H."/>
            <person name="Poulain J."/>
            <person name="Ruiz F."/>
            <person name="Serrano V."/>
            <person name="Zagulski M."/>
            <person name="Dessen P."/>
            <person name="Betermier M."/>
            <person name="Weissenbach J."/>
            <person name="Scarpelli C."/>
            <person name="Schachter V."/>
            <person name="Sperling L."/>
            <person name="Meyer E."/>
            <person name="Cohen J."/>
            <person name="Wincker P."/>
        </authorList>
    </citation>
    <scope>NUCLEOTIDE SEQUENCE [LARGE SCALE GENOMIC DNA]</scope>
    <source>
        <strain evidence="1 2">Stock d4-2</strain>
    </source>
</reference>